<keyword evidence="2" id="KW-1185">Reference proteome</keyword>
<dbReference type="InterPro" id="IPR012347">
    <property type="entry name" value="Ferritin-like"/>
</dbReference>
<evidence type="ECO:0000313" key="2">
    <source>
        <dbReference type="Proteomes" id="UP001230005"/>
    </source>
</evidence>
<protein>
    <submittedName>
        <fullName evidence="1">Uncharacterized protein</fullName>
    </submittedName>
</protein>
<reference evidence="1 2" key="1">
    <citation type="submission" date="2023-07" db="EMBL/GenBank/DDBJ databases">
        <title>Genomic Encyclopedia of Type Strains, Phase IV (KMG-IV): sequencing the most valuable type-strain genomes for metagenomic binning, comparative biology and taxonomic classification.</title>
        <authorList>
            <person name="Goeker M."/>
        </authorList>
    </citation>
    <scope>NUCLEOTIDE SEQUENCE [LARGE SCALE GENOMIC DNA]</scope>
    <source>
        <strain evidence="1 2">DSM 9768</strain>
    </source>
</reference>
<sequence>MDMNLSAYSMCLSHSTRTDIRNFFNHYLTTIIQIFNEATELMLSKGTYVRSPFIPTPKTVDTVERQSFLTGWFGDRRPLTAIEIDQLFFDISRNALGHALLLGYTELQNPKKYGNICDGVLILQKNLSISLVQL</sequence>
<evidence type="ECO:0000313" key="1">
    <source>
        <dbReference type="EMBL" id="MDQ0252775.1"/>
    </source>
</evidence>
<dbReference type="InterPro" id="IPR021617">
    <property type="entry name" value="DUF3231"/>
</dbReference>
<accession>A0ABT9ZRI3</accession>
<dbReference type="Gene3D" id="1.20.1260.10">
    <property type="match status" value="1"/>
</dbReference>
<gene>
    <name evidence="1" type="ORF">J2S74_000147</name>
</gene>
<proteinExistence type="predicted"/>
<dbReference type="Pfam" id="PF11553">
    <property type="entry name" value="DUF3231"/>
    <property type="match status" value="1"/>
</dbReference>
<dbReference type="EMBL" id="JAUSUG010000001">
    <property type="protein sequence ID" value="MDQ0252775.1"/>
    <property type="molecule type" value="Genomic_DNA"/>
</dbReference>
<organism evidence="1 2">
    <name type="scientific">Evansella vedderi</name>
    <dbReference type="NCBI Taxonomy" id="38282"/>
    <lineage>
        <taxon>Bacteria</taxon>
        <taxon>Bacillati</taxon>
        <taxon>Bacillota</taxon>
        <taxon>Bacilli</taxon>
        <taxon>Bacillales</taxon>
        <taxon>Bacillaceae</taxon>
        <taxon>Evansella</taxon>
    </lineage>
</organism>
<comment type="caution">
    <text evidence="1">The sequence shown here is derived from an EMBL/GenBank/DDBJ whole genome shotgun (WGS) entry which is preliminary data.</text>
</comment>
<dbReference type="Proteomes" id="UP001230005">
    <property type="component" value="Unassembled WGS sequence"/>
</dbReference>
<name>A0ABT9ZRI3_9BACI</name>